<evidence type="ECO:0000256" key="9">
    <source>
        <dbReference type="RuleBase" id="RU366046"/>
    </source>
</evidence>
<dbReference type="SUPFAM" id="SSF51735">
    <property type="entry name" value="NAD(P)-binding Rossmann-fold domains"/>
    <property type="match status" value="1"/>
</dbReference>
<evidence type="ECO:0000256" key="6">
    <source>
        <dbReference type="ARBA" id="ARBA00018569"/>
    </source>
</evidence>
<dbReference type="GO" id="GO:0005829">
    <property type="term" value="C:cytosol"/>
    <property type="evidence" value="ECO:0007669"/>
    <property type="project" value="TreeGrafter"/>
</dbReference>
<evidence type="ECO:0000259" key="10">
    <source>
        <dbReference type="Pfam" id="PF16363"/>
    </source>
</evidence>
<comment type="cofactor">
    <cofactor evidence="2 9">
        <name>NAD(+)</name>
        <dbReference type="ChEBI" id="CHEBI:57540"/>
    </cofactor>
</comment>
<dbReference type="InterPro" id="IPR005886">
    <property type="entry name" value="UDP_G4E"/>
</dbReference>
<dbReference type="InterPro" id="IPR016040">
    <property type="entry name" value="NAD(P)-bd_dom"/>
</dbReference>
<dbReference type="Proteomes" id="UP000265964">
    <property type="component" value="Unassembled WGS sequence"/>
</dbReference>
<evidence type="ECO:0000256" key="7">
    <source>
        <dbReference type="ARBA" id="ARBA00023027"/>
    </source>
</evidence>
<feature type="domain" description="NAD(P)-binding" evidence="10">
    <location>
        <begin position="7"/>
        <end position="329"/>
    </location>
</feature>
<dbReference type="AlphaFoldDB" id="A0A3A1YI31"/>
<comment type="subunit">
    <text evidence="9">Homodimer.</text>
</comment>
<evidence type="ECO:0000256" key="3">
    <source>
        <dbReference type="ARBA" id="ARBA00004947"/>
    </source>
</evidence>
<keyword evidence="8 9" id="KW-0413">Isomerase</keyword>
<keyword evidence="12" id="KW-1185">Reference proteome</keyword>
<keyword evidence="7 9" id="KW-0520">NAD</keyword>
<evidence type="ECO:0000256" key="8">
    <source>
        <dbReference type="ARBA" id="ARBA00023235"/>
    </source>
</evidence>
<dbReference type="EC" id="5.1.3.2" evidence="5 9"/>
<dbReference type="PRINTS" id="PR01713">
    <property type="entry name" value="NUCEPIMERASE"/>
</dbReference>
<dbReference type="GO" id="GO:0006012">
    <property type="term" value="P:galactose metabolic process"/>
    <property type="evidence" value="ECO:0007669"/>
    <property type="project" value="UniProtKB-UniPathway"/>
</dbReference>
<reference evidence="11 12" key="1">
    <citation type="submission" date="2017-08" db="EMBL/GenBank/DDBJ databases">
        <title>Reclassification of Bisgaard taxon 37 and 44.</title>
        <authorList>
            <person name="Christensen H."/>
        </authorList>
    </citation>
    <scope>NUCLEOTIDE SEQUENCE [LARGE SCALE GENOMIC DNA]</scope>
    <source>
        <strain evidence="11 12">EEAB3T1</strain>
    </source>
</reference>
<dbReference type="InterPro" id="IPR036291">
    <property type="entry name" value="NAD(P)-bd_dom_sf"/>
</dbReference>
<accession>A0A3A1YI31</accession>
<dbReference type="GO" id="GO:0003978">
    <property type="term" value="F:UDP-glucose 4-epimerase activity"/>
    <property type="evidence" value="ECO:0007669"/>
    <property type="project" value="UniProtKB-UniRule"/>
</dbReference>
<dbReference type="Gene3D" id="3.40.50.720">
    <property type="entry name" value="NAD(P)-binding Rossmann-like Domain"/>
    <property type="match status" value="1"/>
</dbReference>
<dbReference type="NCBIfam" id="TIGR01179">
    <property type="entry name" value="galE"/>
    <property type="match status" value="1"/>
</dbReference>
<dbReference type="OrthoDB" id="9803010at2"/>
<evidence type="ECO:0000256" key="5">
    <source>
        <dbReference type="ARBA" id="ARBA00013189"/>
    </source>
</evidence>
<organism evidence="11 12">
    <name type="scientific">Psittacicella gerlachiana</name>
    <dbReference type="NCBI Taxonomy" id="2028574"/>
    <lineage>
        <taxon>Bacteria</taxon>
        <taxon>Pseudomonadati</taxon>
        <taxon>Pseudomonadota</taxon>
        <taxon>Gammaproteobacteria</taxon>
        <taxon>Pasteurellales</taxon>
        <taxon>Psittacicellaceae</taxon>
        <taxon>Psittacicella</taxon>
    </lineage>
</organism>
<evidence type="ECO:0000256" key="4">
    <source>
        <dbReference type="ARBA" id="ARBA00007637"/>
    </source>
</evidence>
<dbReference type="PANTHER" id="PTHR43725">
    <property type="entry name" value="UDP-GLUCOSE 4-EPIMERASE"/>
    <property type="match status" value="1"/>
</dbReference>
<evidence type="ECO:0000256" key="1">
    <source>
        <dbReference type="ARBA" id="ARBA00000083"/>
    </source>
</evidence>
<dbReference type="Pfam" id="PF16363">
    <property type="entry name" value="GDP_Man_Dehyd"/>
    <property type="match status" value="1"/>
</dbReference>
<evidence type="ECO:0000313" key="12">
    <source>
        <dbReference type="Proteomes" id="UP000265964"/>
    </source>
</evidence>
<dbReference type="RefSeq" id="WP_119534142.1">
    <property type="nucleotide sequence ID" value="NZ_NRJF01000029.1"/>
</dbReference>
<proteinExistence type="inferred from homology"/>
<dbReference type="CDD" id="cd05247">
    <property type="entry name" value="UDP_G4E_1_SDR_e"/>
    <property type="match status" value="1"/>
</dbReference>
<sequence length="342" mass="38294">MVQKTILVTGGLGYIGSHTSVTLVQQGYNVVIFDNLSNSKLSFSNNLRKVLTPEENQRLHIIVGDVTIASDLDPVFKQFKIDQVIHFAGSKAVGESVANPLKYYHNNVMGLKVLLEQMLAHQTYDLIFSSTATVYGNAPLPYVETATIGRAANPYGQSKITCEYLIEDLVQASNLRAVRLRYFNPVGAHPSGFLGEEYAKPLNIFPALYDVYLGKMPQLTIFGTDYQTKDGTAERDYLHIMDLVHGHIKALQFLEQHPEVNLETFNLGSGHPYSVKEIVEAFTKESDRPIPVVYGERRPGDLPTYYASTTKAKEILGFSTKYTLEQMCTHAIAYLKYKLQQN</sequence>
<protein>
    <recommendedName>
        <fullName evidence="6 9">UDP-glucose 4-epimerase</fullName>
        <ecNumber evidence="5 9">5.1.3.2</ecNumber>
    </recommendedName>
</protein>
<evidence type="ECO:0000256" key="2">
    <source>
        <dbReference type="ARBA" id="ARBA00001911"/>
    </source>
</evidence>
<dbReference type="Gene3D" id="3.90.25.10">
    <property type="entry name" value="UDP-galactose 4-epimerase, domain 1"/>
    <property type="match status" value="1"/>
</dbReference>
<comment type="pathway">
    <text evidence="3 9">Carbohydrate metabolism; galactose metabolism.</text>
</comment>
<gene>
    <name evidence="11" type="primary">galE</name>
    <name evidence="11" type="ORF">CKF59_01115</name>
</gene>
<dbReference type="UniPathway" id="UPA00214"/>
<dbReference type="PANTHER" id="PTHR43725:SF47">
    <property type="entry name" value="UDP-GLUCOSE 4-EPIMERASE"/>
    <property type="match status" value="1"/>
</dbReference>
<evidence type="ECO:0000313" key="11">
    <source>
        <dbReference type="EMBL" id="RIY37913.1"/>
    </source>
</evidence>
<comment type="caution">
    <text evidence="11">The sequence shown here is derived from an EMBL/GenBank/DDBJ whole genome shotgun (WGS) entry which is preliminary data.</text>
</comment>
<keyword evidence="9" id="KW-0119">Carbohydrate metabolism</keyword>
<name>A0A3A1YI31_9GAMM</name>
<comment type="catalytic activity">
    <reaction evidence="1 9">
        <text>UDP-alpha-D-glucose = UDP-alpha-D-galactose</text>
        <dbReference type="Rhea" id="RHEA:22168"/>
        <dbReference type="ChEBI" id="CHEBI:58885"/>
        <dbReference type="ChEBI" id="CHEBI:66914"/>
        <dbReference type="EC" id="5.1.3.2"/>
    </reaction>
</comment>
<comment type="similarity">
    <text evidence="4 9">Belongs to the NAD(P)-dependent epimerase/dehydratase family.</text>
</comment>
<dbReference type="EMBL" id="NRJF01000029">
    <property type="protein sequence ID" value="RIY37913.1"/>
    <property type="molecule type" value="Genomic_DNA"/>
</dbReference>